<name>A0ABS3KAY1_9PROT</name>
<protein>
    <submittedName>
        <fullName evidence="2">Uncharacterized protein</fullName>
    </submittedName>
</protein>
<sequence length="141" mass="15247">MPLHQAATIYSATDALDTLGDRLDRAVLEATTKIKELQAAVTEQARRAEAMEQHVADLERQLAVATAKLAVEMMHSAGLEAQASHLMAVAIEPGVPALAELIEERNLGGKPKSRLSQIYETAFDTKAAELGIEDPARFRLS</sequence>
<gene>
    <name evidence="2" type="ORF">IAI60_08355</name>
</gene>
<dbReference type="Proteomes" id="UP001518990">
    <property type="component" value="Unassembled WGS sequence"/>
</dbReference>
<organism evidence="2 3">
    <name type="scientific">Roseomonas marmotae</name>
    <dbReference type="NCBI Taxonomy" id="2768161"/>
    <lineage>
        <taxon>Bacteria</taxon>
        <taxon>Pseudomonadati</taxon>
        <taxon>Pseudomonadota</taxon>
        <taxon>Alphaproteobacteria</taxon>
        <taxon>Acetobacterales</taxon>
        <taxon>Roseomonadaceae</taxon>
        <taxon>Roseomonas</taxon>
    </lineage>
</organism>
<evidence type="ECO:0000313" key="3">
    <source>
        <dbReference type="Proteomes" id="UP001518990"/>
    </source>
</evidence>
<reference evidence="2 3" key="1">
    <citation type="submission" date="2020-09" db="EMBL/GenBank/DDBJ databases">
        <title>Roseomonas.</title>
        <authorList>
            <person name="Zhu W."/>
        </authorList>
    </citation>
    <scope>NUCLEOTIDE SEQUENCE [LARGE SCALE GENOMIC DNA]</scope>
    <source>
        <strain evidence="2 3">1311</strain>
    </source>
</reference>
<evidence type="ECO:0000256" key="1">
    <source>
        <dbReference type="SAM" id="Coils"/>
    </source>
</evidence>
<keyword evidence="1" id="KW-0175">Coiled coil</keyword>
<feature type="coiled-coil region" evidence="1">
    <location>
        <begin position="34"/>
        <end position="68"/>
    </location>
</feature>
<accession>A0ABS3KAY1</accession>
<comment type="caution">
    <text evidence="2">The sequence shown here is derived from an EMBL/GenBank/DDBJ whole genome shotgun (WGS) entry which is preliminary data.</text>
</comment>
<dbReference type="RefSeq" id="WP_207446275.1">
    <property type="nucleotide sequence ID" value="NZ_CP061094.1"/>
</dbReference>
<proteinExistence type="predicted"/>
<dbReference type="EMBL" id="JACTNF010000006">
    <property type="protein sequence ID" value="MBO1074620.1"/>
    <property type="molecule type" value="Genomic_DNA"/>
</dbReference>
<keyword evidence="3" id="KW-1185">Reference proteome</keyword>
<evidence type="ECO:0000313" key="2">
    <source>
        <dbReference type="EMBL" id="MBO1074620.1"/>
    </source>
</evidence>